<name>A0A1P8US92_9RHOB</name>
<evidence type="ECO:0000313" key="2">
    <source>
        <dbReference type="EMBL" id="APZ52262.1"/>
    </source>
</evidence>
<dbReference type="Gene3D" id="1.20.1640.10">
    <property type="entry name" value="Multidrug efflux transporter AcrB transmembrane domain"/>
    <property type="match status" value="1"/>
</dbReference>
<keyword evidence="1" id="KW-0812">Transmembrane</keyword>
<dbReference type="GO" id="GO:0005886">
    <property type="term" value="C:plasma membrane"/>
    <property type="evidence" value="ECO:0007669"/>
    <property type="project" value="TreeGrafter"/>
</dbReference>
<keyword evidence="3" id="KW-1185">Reference proteome</keyword>
<gene>
    <name evidence="2" type="ORF">Ga0080574_TMP1928</name>
</gene>
<dbReference type="InterPro" id="IPR001036">
    <property type="entry name" value="Acrflvin-R"/>
</dbReference>
<keyword evidence="1" id="KW-1133">Transmembrane helix</keyword>
<dbReference type="Proteomes" id="UP000187059">
    <property type="component" value="Chromosome"/>
</dbReference>
<dbReference type="PANTHER" id="PTHR32063:SF18">
    <property type="entry name" value="CATION EFFLUX SYSTEM PROTEIN"/>
    <property type="match status" value="1"/>
</dbReference>
<protein>
    <submittedName>
        <fullName evidence="2">AcrB/AcrD/AcrF family protein</fullName>
    </submittedName>
</protein>
<dbReference type="EMBL" id="CP015093">
    <property type="protein sequence ID" value="APZ52262.1"/>
    <property type="molecule type" value="Genomic_DNA"/>
</dbReference>
<evidence type="ECO:0000256" key="1">
    <source>
        <dbReference type="SAM" id="Phobius"/>
    </source>
</evidence>
<evidence type="ECO:0000313" key="3">
    <source>
        <dbReference type="Proteomes" id="UP000187059"/>
    </source>
</evidence>
<dbReference type="SUPFAM" id="SSF82866">
    <property type="entry name" value="Multidrug efflux transporter AcrB transmembrane domain"/>
    <property type="match status" value="1"/>
</dbReference>
<sequence length="101" mass="10829">MLIKNGIVLIEEIDLMRDEGMPLKSAVVEASTSRLRPVVLAAVTTILGMAPLLSDPFFASMSVTIMGGLAFATVLTLVAAPVLYCVLFRGRAPAKEEHRSQ</sequence>
<accession>A0A1P8US92</accession>
<keyword evidence="1" id="KW-0472">Membrane</keyword>
<feature type="transmembrane region" description="Helical" evidence="1">
    <location>
        <begin position="65"/>
        <end position="87"/>
    </location>
</feature>
<dbReference type="PANTHER" id="PTHR32063">
    <property type="match status" value="1"/>
</dbReference>
<reference evidence="2 3" key="1">
    <citation type="submission" date="2016-04" db="EMBL/GenBank/DDBJ databases">
        <title>Deep-sea bacteria in the southern Pacific.</title>
        <authorList>
            <person name="Tang K."/>
        </authorList>
    </citation>
    <scope>NUCLEOTIDE SEQUENCE [LARGE SCALE GENOMIC DNA]</scope>
    <source>
        <strain evidence="2 3">JLT2014</strain>
    </source>
</reference>
<organism evidence="2 3">
    <name type="scientific">Salipiger abyssi</name>
    <dbReference type="NCBI Taxonomy" id="1250539"/>
    <lineage>
        <taxon>Bacteria</taxon>
        <taxon>Pseudomonadati</taxon>
        <taxon>Pseudomonadota</taxon>
        <taxon>Alphaproteobacteria</taxon>
        <taxon>Rhodobacterales</taxon>
        <taxon>Roseobacteraceae</taxon>
        <taxon>Salipiger</taxon>
    </lineage>
</organism>
<dbReference type="GO" id="GO:0042910">
    <property type="term" value="F:xenobiotic transmembrane transporter activity"/>
    <property type="evidence" value="ECO:0007669"/>
    <property type="project" value="TreeGrafter"/>
</dbReference>
<dbReference type="STRING" id="1250539.Ga0080574_TMP1928"/>
<feature type="transmembrane region" description="Helical" evidence="1">
    <location>
        <begin position="38"/>
        <end position="59"/>
    </location>
</feature>
<dbReference type="Pfam" id="PF00873">
    <property type="entry name" value="ACR_tran"/>
    <property type="match status" value="1"/>
</dbReference>
<proteinExistence type="predicted"/>
<dbReference type="KEGG" id="paby:Ga0080574_TMP1928"/>
<dbReference type="AlphaFoldDB" id="A0A1P8US92"/>